<dbReference type="EMBL" id="MU275913">
    <property type="protein sequence ID" value="KAI0047018.1"/>
    <property type="molecule type" value="Genomic_DNA"/>
</dbReference>
<comment type="caution">
    <text evidence="1">The sequence shown here is derived from an EMBL/GenBank/DDBJ whole genome shotgun (WGS) entry which is preliminary data.</text>
</comment>
<reference evidence="1" key="1">
    <citation type="submission" date="2021-02" db="EMBL/GenBank/DDBJ databases">
        <authorList>
            <consortium name="DOE Joint Genome Institute"/>
            <person name="Ahrendt S."/>
            <person name="Looney B.P."/>
            <person name="Miyauchi S."/>
            <person name="Morin E."/>
            <person name="Drula E."/>
            <person name="Courty P.E."/>
            <person name="Chicoki N."/>
            <person name="Fauchery L."/>
            <person name="Kohler A."/>
            <person name="Kuo A."/>
            <person name="Labutti K."/>
            <person name="Pangilinan J."/>
            <person name="Lipzen A."/>
            <person name="Riley R."/>
            <person name="Andreopoulos W."/>
            <person name="He G."/>
            <person name="Johnson J."/>
            <person name="Barry K.W."/>
            <person name="Grigoriev I.V."/>
            <person name="Nagy L."/>
            <person name="Hibbett D."/>
            <person name="Henrissat B."/>
            <person name="Matheny P.B."/>
            <person name="Labbe J."/>
            <person name="Martin F."/>
        </authorList>
    </citation>
    <scope>NUCLEOTIDE SEQUENCE</scope>
    <source>
        <strain evidence="1">FP105234-sp</strain>
    </source>
</reference>
<feature type="non-terminal residue" evidence="1">
    <location>
        <position position="419"/>
    </location>
</feature>
<protein>
    <submittedName>
        <fullName evidence="1">Uncharacterized protein</fullName>
    </submittedName>
</protein>
<proteinExistence type="predicted"/>
<organism evidence="1 2">
    <name type="scientific">Auriscalpium vulgare</name>
    <dbReference type="NCBI Taxonomy" id="40419"/>
    <lineage>
        <taxon>Eukaryota</taxon>
        <taxon>Fungi</taxon>
        <taxon>Dikarya</taxon>
        <taxon>Basidiomycota</taxon>
        <taxon>Agaricomycotina</taxon>
        <taxon>Agaricomycetes</taxon>
        <taxon>Russulales</taxon>
        <taxon>Auriscalpiaceae</taxon>
        <taxon>Auriscalpium</taxon>
    </lineage>
</organism>
<evidence type="ECO:0000313" key="2">
    <source>
        <dbReference type="Proteomes" id="UP000814033"/>
    </source>
</evidence>
<name>A0ACB8RU05_9AGAM</name>
<accession>A0ACB8RU05</accession>
<gene>
    <name evidence="1" type="ORF">FA95DRAFT_1473176</name>
</gene>
<reference evidence="1" key="2">
    <citation type="journal article" date="2022" name="New Phytol.">
        <title>Evolutionary transition to the ectomycorrhizal habit in the genomes of a hyperdiverse lineage of mushroom-forming fungi.</title>
        <authorList>
            <person name="Looney B."/>
            <person name="Miyauchi S."/>
            <person name="Morin E."/>
            <person name="Drula E."/>
            <person name="Courty P.E."/>
            <person name="Kohler A."/>
            <person name="Kuo A."/>
            <person name="LaButti K."/>
            <person name="Pangilinan J."/>
            <person name="Lipzen A."/>
            <person name="Riley R."/>
            <person name="Andreopoulos W."/>
            <person name="He G."/>
            <person name="Johnson J."/>
            <person name="Nolan M."/>
            <person name="Tritt A."/>
            <person name="Barry K.W."/>
            <person name="Grigoriev I.V."/>
            <person name="Nagy L.G."/>
            <person name="Hibbett D."/>
            <person name="Henrissat B."/>
            <person name="Matheny P.B."/>
            <person name="Labbe J."/>
            <person name="Martin F.M."/>
        </authorList>
    </citation>
    <scope>NUCLEOTIDE SEQUENCE</scope>
    <source>
        <strain evidence="1">FP105234-sp</strain>
    </source>
</reference>
<dbReference type="Proteomes" id="UP000814033">
    <property type="component" value="Unassembled WGS sequence"/>
</dbReference>
<sequence length="419" mass="47275">MPRGIPNVKRDDTQGMRYTSFHVPLQPNPKHMSTAYLKSESQTLWARKTARQKAAGEEFDVSSLLSRCRDHVLVVHLGSRYLRIGYAASREPKVIPNVIARRVAPPAPPPVFVEGIPRPHRGRPRPTPPPANGDEYAVASSLNDPFEEKLSVIQVSLRDRMRFYKLRVTPDAANKASAFNEQLKPEIIAEENDPFQPDWIQHSDAPFHVGDDALRVADPERLGYVLRWPIVGKRFNTRDYTSNQMIIDDVETILRESLRTKLNITPAMYKEFSVVLVIPDFYEKSYVRDTVHLLLKTMGFKQLCAQQEALAATYGAGLTTACVVDIGATTASVACVDEGMVIADTRMFLNMGGDYITEFLYVLLDRIGFPYRDINLARAYDWSVLEDLKARLCTLAEGDVALNLYDFVVRQPGKPAEKY</sequence>
<evidence type="ECO:0000313" key="1">
    <source>
        <dbReference type="EMBL" id="KAI0047018.1"/>
    </source>
</evidence>
<keyword evidence="2" id="KW-1185">Reference proteome</keyword>